<dbReference type="EMBL" id="JBFRYB010000001">
    <property type="protein sequence ID" value="MEX1666131.1"/>
    <property type="molecule type" value="Genomic_DNA"/>
</dbReference>
<dbReference type="InterPro" id="IPR028087">
    <property type="entry name" value="Tad_N"/>
</dbReference>
<name>A0ABV3TXX0_9GAMM</name>
<sequence>MQAQRLTRDRLPHYQRGVTTLFAVLMMLSLLTFVAVVTDTGRLYLEKRSLQKNADLAAMETALLYCRDHSLDVESLTIADMNVLSASRNDFRGNDTNSGVVVTRNGNAVTVVLSYGVPASLFEQLLPSDDNTVNLSASATAKACEPTALLSIRSSIATVDGGLLNSVLGGLLGTTLNLTVGDWESLIDTNINLLSYFDALASEVGVTAGDYDSLLTSSISLADLLDVGANVLSADGASAVAVSALESISADIPLATPNINLAEILAIQNDASKTSLDVNLPLMQLVESSIQLANSNSSIAADVDVALGIADATVRLKVTEPAQTAIGNPDLAAVDPYGNNAIYVDTAQVKAFVSLDLPIVGALLNNLTALLSAPLVSDVSNVVNSLLSLNLIGALGDILCLVTCVDEKDQVDIQILASPRIDIAITAGSGEARLIDADCDMDGTKILNADVSTSVASVALGQFGTDTEDASSNVFSSDPLTVDPIPLIDIGTIRVRKTCVIIFGCSYQYQRGAGWTSDKALADRQAFAGGGIGLKLDTTILGDGPESLATFENNPDDTYLPDVKADIENSFQAFSADDPVASIASTLTGVELQFYEPSNGNLLGGVLSLVGATASTLVSDINGILAAALSPVLDPLVNELLDTLGVSLANAEVGAALTCENDKVRLTN</sequence>
<keyword evidence="1" id="KW-0472">Membrane</keyword>
<accession>A0ABV3TXX0</accession>
<evidence type="ECO:0000256" key="1">
    <source>
        <dbReference type="SAM" id="Phobius"/>
    </source>
</evidence>
<protein>
    <submittedName>
        <fullName evidence="3">Pilus assembly protein TadG-related protein</fullName>
    </submittedName>
</protein>
<gene>
    <name evidence="3" type="ORF">AB4875_11600</name>
</gene>
<proteinExistence type="predicted"/>
<dbReference type="Proteomes" id="UP001557484">
    <property type="component" value="Unassembled WGS sequence"/>
</dbReference>
<evidence type="ECO:0000313" key="3">
    <source>
        <dbReference type="EMBL" id="MEX1666131.1"/>
    </source>
</evidence>
<evidence type="ECO:0000259" key="2">
    <source>
        <dbReference type="Pfam" id="PF13400"/>
    </source>
</evidence>
<evidence type="ECO:0000313" key="4">
    <source>
        <dbReference type="Proteomes" id="UP001557484"/>
    </source>
</evidence>
<dbReference type="Pfam" id="PF13400">
    <property type="entry name" value="Tad"/>
    <property type="match status" value="1"/>
</dbReference>
<comment type="caution">
    <text evidence="3">The sequence shown here is derived from an EMBL/GenBank/DDBJ whole genome shotgun (WGS) entry which is preliminary data.</text>
</comment>
<organism evidence="3 4">
    <name type="scientific">Zhongshania arctica</name>
    <dbReference type="NCBI Taxonomy" id="3238302"/>
    <lineage>
        <taxon>Bacteria</taxon>
        <taxon>Pseudomonadati</taxon>
        <taxon>Pseudomonadota</taxon>
        <taxon>Gammaproteobacteria</taxon>
        <taxon>Cellvibrionales</taxon>
        <taxon>Spongiibacteraceae</taxon>
        <taxon>Zhongshania</taxon>
    </lineage>
</organism>
<feature type="transmembrane region" description="Helical" evidence="1">
    <location>
        <begin position="21"/>
        <end position="45"/>
    </location>
</feature>
<feature type="domain" description="Putative Flp pilus-assembly TadG-like N-terminal" evidence="2">
    <location>
        <begin position="17"/>
        <end position="58"/>
    </location>
</feature>
<keyword evidence="4" id="KW-1185">Reference proteome</keyword>
<dbReference type="RefSeq" id="WP_368376216.1">
    <property type="nucleotide sequence ID" value="NZ_JBFRYB010000001.1"/>
</dbReference>
<keyword evidence="1" id="KW-0812">Transmembrane</keyword>
<keyword evidence="1" id="KW-1133">Transmembrane helix</keyword>
<reference evidence="3 4" key="1">
    <citation type="journal article" date="2011" name="Int. J. Syst. Evol. Microbiol.">
        <title>Zhongshania antarctica gen. nov., sp. nov. and Zhongshania guokunii sp. nov., gammaproteobacteria respectively isolated from coastal attached (fast) ice and surface seawater of the Antarctic.</title>
        <authorList>
            <person name="Li H.J."/>
            <person name="Zhang X.Y."/>
            <person name="Chen C.X."/>
            <person name="Zhang Y.J."/>
            <person name="Gao Z.M."/>
            <person name="Yu Y."/>
            <person name="Chen X.L."/>
            <person name="Chen B."/>
            <person name="Zhang Y.Z."/>
        </authorList>
    </citation>
    <scope>NUCLEOTIDE SEQUENCE [LARGE SCALE GENOMIC DNA]</scope>
    <source>
        <strain evidence="3 4">R06B22</strain>
    </source>
</reference>